<sequence length="204" mass="23398">MFEHIIHCKSTNEIWQTFDRLFNKKDVARLQLLENQLANASQGDFSIAQFFLKIKNLCSKISALDQEEPIFEACMRQHVICGLRPEYIPYVTSIQGWAQQPSLEEFESFLSSQESLAMQMARLSVSEKSGDTDNKNVLLTERKKNFNPKGKKSDSKSSNNASNSSNFKKEKFKCYRCGKLGHMKKNCRVKLKQGNWAEAKKTGK</sequence>
<organism evidence="1 2">
    <name type="scientific">Bauhinia variegata</name>
    <name type="common">Purple orchid tree</name>
    <name type="synonym">Phanera variegata</name>
    <dbReference type="NCBI Taxonomy" id="167791"/>
    <lineage>
        <taxon>Eukaryota</taxon>
        <taxon>Viridiplantae</taxon>
        <taxon>Streptophyta</taxon>
        <taxon>Embryophyta</taxon>
        <taxon>Tracheophyta</taxon>
        <taxon>Spermatophyta</taxon>
        <taxon>Magnoliopsida</taxon>
        <taxon>eudicotyledons</taxon>
        <taxon>Gunneridae</taxon>
        <taxon>Pentapetalae</taxon>
        <taxon>rosids</taxon>
        <taxon>fabids</taxon>
        <taxon>Fabales</taxon>
        <taxon>Fabaceae</taxon>
        <taxon>Cercidoideae</taxon>
        <taxon>Cercideae</taxon>
        <taxon>Bauhiniinae</taxon>
        <taxon>Bauhinia</taxon>
    </lineage>
</organism>
<proteinExistence type="predicted"/>
<gene>
    <name evidence="1" type="ORF">L6164_013315</name>
</gene>
<dbReference type="Proteomes" id="UP000828941">
    <property type="component" value="Chromosome 5"/>
</dbReference>
<comment type="caution">
    <text evidence="1">The sequence shown here is derived from an EMBL/GenBank/DDBJ whole genome shotgun (WGS) entry which is preliminary data.</text>
</comment>
<evidence type="ECO:0000313" key="1">
    <source>
        <dbReference type="EMBL" id="KAI4346247.1"/>
    </source>
</evidence>
<protein>
    <submittedName>
        <fullName evidence="1">Uncharacterized protein</fullName>
    </submittedName>
</protein>
<evidence type="ECO:0000313" key="2">
    <source>
        <dbReference type="Proteomes" id="UP000828941"/>
    </source>
</evidence>
<accession>A0ACB9PDV5</accession>
<dbReference type="EMBL" id="CM039430">
    <property type="protein sequence ID" value="KAI4346247.1"/>
    <property type="molecule type" value="Genomic_DNA"/>
</dbReference>
<name>A0ACB9PDV5_BAUVA</name>
<keyword evidence="2" id="KW-1185">Reference proteome</keyword>
<reference evidence="1 2" key="1">
    <citation type="journal article" date="2022" name="DNA Res.">
        <title>Chromosomal-level genome assembly of the orchid tree Bauhinia variegata (Leguminosae; Cercidoideae) supports the allotetraploid origin hypothesis of Bauhinia.</title>
        <authorList>
            <person name="Zhong Y."/>
            <person name="Chen Y."/>
            <person name="Zheng D."/>
            <person name="Pang J."/>
            <person name="Liu Y."/>
            <person name="Luo S."/>
            <person name="Meng S."/>
            <person name="Qian L."/>
            <person name="Wei D."/>
            <person name="Dai S."/>
            <person name="Zhou R."/>
        </authorList>
    </citation>
    <scope>NUCLEOTIDE SEQUENCE [LARGE SCALE GENOMIC DNA]</scope>
    <source>
        <strain evidence="1">BV-YZ2020</strain>
    </source>
</reference>